<evidence type="ECO:0000313" key="1">
    <source>
        <dbReference type="EMBL" id="MFD2317939.1"/>
    </source>
</evidence>
<sequence length="253" mass="27272">MNAVSQKEAAALELVPAADAAPAPAPTALPTSPAANFMLTLQERGAGLEQIEKMMDLLERNERHEAEKAYNEALAAFKAKNIRIVKRKLVDFPSKGGRTSYKHAELDDVVQAMGPELSVHGFAWSWKTHQVGRDITVVCMLRHRLGHAETVQLTAQPDETGGKNAIQAIISTTTYLQRHTLKQITGVAEAGEDDDGQGGAAAPLSKLAQGWVDYIISVRGTDEFDKGCRDGRAALTRDRAGLIAFNAATRSTA</sequence>
<accession>A0ABW5EM31</accession>
<proteinExistence type="predicted"/>
<comment type="caution">
    <text evidence="1">The sequence shown here is derived from an EMBL/GenBank/DDBJ whole genome shotgun (WGS) entry which is preliminary data.</text>
</comment>
<name>A0ABW5EM31_9BURK</name>
<evidence type="ECO:0000313" key="2">
    <source>
        <dbReference type="Proteomes" id="UP001597287"/>
    </source>
</evidence>
<reference evidence="2" key="1">
    <citation type="journal article" date="2019" name="Int. J. Syst. Evol. Microbiol.">
        <title>The Global Catalogue of Microorganisms (GCM) 10K type strain sequencing project: providing services to taxonomists for standard genome sequencing and annotation.</title>
        <authorList>
            <consortium name="The Broad Institute Genomics Platform"/>
            <consortium name="The Broad Institute Genome Sequencing Center for Infectious Disease"/>
            <person name="Wu L."/>
            <person name="Ma J."/>
        </authorList>
    </citation>
    <scope>NUCLEOTIDE SEQUENCE [LARGE SCALE GENOMIC DNA]</scope>
    <source>
        <strain evidence="2">CCUG 62793</strain>
    </source>
</reference>
<protein>
    <submittedName>
        <fullName evidence="1">ERF family protein</fullName>
    </submittedName>
</protein>
<dbReference type="RefSeq" id="WP_374621585.1">
    <property type="nucleotide sequence ID" value="NZ_JBHSIH010000001.1"/>
</dbReference>
<gene>
    <name evidence="1" type="ORF">ACFSPV_04435</name>
</gene>
<dbReference type="InterPro" id="IPR007499">
    <property type="entry name" value="ERF_bacteria_virus"/>
</dbReference>
<dbReference type="EMBL" id="JBHUIG010000003">
    <property type="protein sequence ID" value="MFD2317939.1"/>
    <property type="molecule type" value="Genomic_DNA"/>
</dbReference>
<keyword evidence="2" id="KW-1185">Reference proteome</keyword>
<organism evidence="1 2">
    <name type="scientific">Delftia deserti</name>
    <dbReference type="NCBI Taxonomy" id="1651218"/>
    <lineage>
        <taxon>Bacteria</taxon>
        <taxon>Pseudomonadati</taxon>
        <taxon>Pseudomonadota</taxon>
        <taxon>Betaproteobacteria</taxon>
        <taxon>Burkholderiales</taxon>
        <taxon>Comamonadaceae</taxon>
        <taxon>Delftia</taxon>
    </lineage>
</organism>
<dbReference type="Pfam" id="PF04404">
    <property type="entry name" value="ERF"/>
    <property type="match status" value="1"/>
</dbReference>
<dbReference type="Proteomes" id="UP001597287">
    <property type="component" value="Unassembled WGS sequence"/>
</dbReference>